<evidence type="ECO:0000256" key="2">
    <source>
        <dbReference type="ARBA" id="ARBA00023015"/>
    </source>
</evidence>
<keyword evidence="2" id="KW-0805">Transcription regulation</keyword>
<dbReference type="PROSITE" id="PS50931">
    <property type="entry name" value="HTH_LYSR"/>
    <property type="match status" value="1"/>
</dbReference>
<dbReference type="Proteomes" id="UP000683310">
    <property type="component" value="Chromosome"/>
</dbReference>
<feature type="domain" description="HTH lysR-type" evidence="7">
    <location>
        <begin position="1"/>
        <end position="59"/>
    </location>
</feature>
<gene>
    <name evidence="8" type="ORF">KHQ06_29390</name>
</gene>
<dbReference type="InterPro" id="IPR000847">
    <property type="entry name" value="LysR_HTH_N"/>
</dbReference>
<accession>A0ABX8CLL3</accession>
<evidence type="ECO:0000313" key="9">
    <source>
        <dbReference type="Proteomes" id="UP000683310"/>
    </source>
</evidence>
<feature type="compositionally biased region" description="Polar residues" evidence="6">
    <location>
        <begin position="69"/>
        <end position="80"/>
    </location>
</feature>
<dbReference type="EMBL" id="CP074371">
    <property type="protein sequence ID" value="QVI20277.1"/>
    <property type="molecule type" value="Genomic_DNA"/>
</dbReference>
<dbReference type="Gene3D" id="1.10.10.10">
    <property type="entry name" value="Winged helix-like DNA-binding domain superfamily/Winged helix DNA-binding domain"/>
    <property type="match status" value="1"/>
</dbReference>
<keyword evidence="3" id="KW-0238">DNA-binding</keyword>
<comment type="similarity">
    <text evidence="1">Belongs to the LysR transcriptional regulatory family.</text>
</comment>
<keyword evidence="5" id="KW-0804">Transcription</keyword>
<evidence type="ECO:0000256" key="4">
    <source>
        <dbReference type="ARBA" id="ARBA00023159"/>
    </source>
</evidence>
<dbReference type="PANTHER" id="PTHR30346:SF0">
    <property type="entry name" value="HCA OPERON TRANSCRIPTIONAL ACTIVATOR HCAR"/>
    <property type="match status" value="1"/>
</dbReference>
<evidence type="ECO:0000256" key="1">
    <source>
        <dbReference type="ARBA" id="ARBA00009437"/>
    </source>
</evidence>
<protein>
    <submittedName>
        <fullName evidence="8">LysR family transcriptional regulator</fullName>
    </submittedName>
</protein>
<dbReference type="InterPro" id="IPR036388">
    <property type="entry name" value="WH-like_DNA-bd_sf"/>
</dbReference>
<feature type="region of interest" description="Disordered" evidence="6">
    <location>
        <begin position="60"/>
        <end position="91"/>
    </location>
</feature>
<evidence type="ECO:0000256" key="6">
    <source>
        <dbReference type="SAM" id="MobiDB-lite"/>
    </source>
</evidence>
<dbReference type="SUPFAM" id="SSF46785">
    <property type="entry name" value="Winged helix' DNA-binding domain"/>
    <property type="match status" value="1"/>
</dbReference>
<evidence type="ECO:0000313" key="8">
    <source>
        <dbReference type="EMBL" id="QVI20277.1"/>
    </source>
</evidence>
<evidence type="ECO:0000259" key="7">
    <source>
        <dbReference type="PROSITE" id="PS50931"/>
    </source>
</evidence>
<proteinExistence type="inferred from homology"/>
<organism evidence="8 9">
    <name type="scientific">Nocardia tengchongensis</name>
    <dbReference type="NCBI Taxonomy" id="2055889"/>
    <lineage>
        <taxon>Bacteria</taxon>
        <taxon>Bacillati</taxon>
        <taxon>Actinomycetota</taxon>
        <taxon>Actinomycetes</taxon>
        <taxon>Mycobacteriales</taxon>
        <taxon>Nocardiaceae</taxon>
        <taxon>Nocardia</taxon>
    </lineage>
</organism>
<name>A0ABX8CLL3_9NOCA</name>
<sequence>MIERYEVETLLTLAEELHFGRTAERLRVSTARVSQTVSKLERRVGVPLFRRTSRRVELTSAGRQFTAAPRSSQAGRSSGANPAAATPGPRADLTLVGAGRGILPVGAHSQRYHARPDIAYVPLRGAPVVKCGLMWPADRNTARVRAFTAATEHATTGPE</sequence>
<reference evidence="8 9" key="1">
    <citation type="submission" date="2021-04" db="EMBL/GenBank/DDBJ databases">
        <title>Nocardia tengchongensis.</title>
        <authorList>
            <person name="Zhuang k."/>
            <person name="Ran Y."/>
            <person name="Li W."/>
        </authorList>
    </citation>
    <scope>NUCLEOTIDE SEQUENCE [LARGE SCALE GENOMIC DNA]</scope>
    <source>
        <strain evidence="8 9">CFH S0057</strain>
    </source>
</reference>
<keyword evidence="4" id="KW-0010">Activator</keyword>
<evidence type="ECO:0000256" key="3">
    <source>
        <dbReference type="ARBA" id="ARBA00023125"/>
    </source>
</evidence>
<evidence type="ECO:0000256" key="5">
    <source>
        <dbReference type="ARBA" id="ARBA00023163"/>
    </source>
</evidence>
<dbReference type="PANTHER" id="PTHR30346">
    <property type="entry name" value="TRANSCRIPTIONAL DUAL REGULATOR HCAR-RELATED"/>
    <property type="match status" value="1"/>
</dbReference>
<dbReference type="Pfam" id="PF00126">
    <property type="entry name" value="HTH_1"/>
    <property type="match status" value="1"/>
</dbReference>
<dbReference type="InterPro" id="IPR036390">
    <property type="entry name" value="WH_DNA-bd_sf"/>
</dbReference>
<keyword evidence="9" id="KW-1185">Reference proteome</keyword>